<protein>
    <submittedName>
        <fullName evidence="1">Uncharacterized protein</fullName>
    </submittedName>
</protein>
<dbReference type="AlphaFoldDB" id="A0A382NQI4"/>
<dbReference type="EMBL" id="UINC01102094">
    <property type="protein sequence ID" value="SVC63439.1"/>
    <property type="molecule type" value="Genomic_DNA"/>
</dbReference>
<gene>
    <name evidence="1" type="ORF">METZ01_LOCUS316293</name>
</gene>
<name>A0A382NQI4_9ZZZZ</name>
<sequence>QGKGVLIMKALGGQYLSWIHKNTTDWSAADQEALMQLSPLGESMRHEIDLVYSFSAGPWKDLAQPGEEVAQTGPAVAWVLKNQNVDTALVAVASVDELEMALSLVGQPQPEMP</sequence>
<reference evidence="1" key="1">
    <citation type="submission" date="2018-05" db="EMBL/GenBank/DDBJ databases">
        <authorList>
            <person name="Lanie J.A."/>
            <person name="Ng W.-L."/>
            <person name="Kazmierczak K.M."/>
            <person name="Andrzejewski T.M."/>
            <person name="Davidsen T.M."/>
            <person name="Wayne K.J."/>
            <person name="Tettelin H."/>
            <person name="Glass J.I."/>
            <person name="Rusch D."/>
            <person name="Podicherti R."/>
            <person name="Tsui H.-C.T."/>
            <person name="Winkler M.E."/>
        </authorList>
    </citation>
    <scope>NUCLEOTIDE SEQUENCE</scope>
</reference>
<feature type="non-terminal residue" evidence="1">
    <location>
        <position position="1"/>
    </location>
</feature>
<evidence type="ECO:0000313" key="1">
    <source>
        <dbReference type="EMBL" id="SVC63439.1"/>
    </source>
</evidence>
<proteinExistence type="predicted"/>
<organism evidence="1">
    <name type="scientific">marine metagenome</name>
    <dbReference type="NCBI Taxonomy" id="408172"/>
    <lineage>
        <taxon>unclassified sequences</taxon>
        <taxon>metagenomes</taxon>
        <taxon>ecological metagenomes</taxon>
    </lineage>
</organism>
<accession>A0A382NQI4</accession>